<feature type="transmembrane region" description="Helical" evidence="1">
    <location>
        <begin position="6"/>
        <end position="24"/>
    </location>
</feature>
<dbReference type="EMBL" id="FQWM01000004">
    <property type="protein sequence ID" value="SHH27523.1"/>
    <property type="molecule type" value="Genomic_DNA"/>
</dbReference>
<name>A0A1M5RNU2_9RHOB</name>
<keyword evidence="1" id="KW-0812">Transmembrane</keyword>
<protein>
    <submittedName>
        <fullName evidence="2">Uncharacterized protein</fullName>
    </submittedName>
</protein>
<dbReference type="Proteomes" id="UP000184211">
    <property type="component" value="Unassembled WGS sequence"/>
</dbReference>
<dbReference type="AlphaFoldDB" id="A0A1M5RNU2"/>
<evidence type="ECO:0000256" key="1">
    <source>
        <dbReference type="SAM" id="Phobius"/>
    </source>
</evidence>
<reference evidence="3" key="1">
    <citation type="submission" date="2016-11" db="EMBL/GenBank/DDBJ databases">
        <authorList>
            <person name="Varghese N."/>
            <person name="Submissions S."/>
        </authorList>
    </citation>
    <scope>NUCLEOTIDE SEQUENCE [LARGE SCALE GENOMIC DNA]</scope>
    <source>
        <strain evidence="3">DSM 28223</strain>
    </source>
</reference>
<evidence type="ECO:0000313" key="3">
    <source>
        <dbReference type="Proteomes" id="UP000184211"/>
    </source>
</evidence>
<dbReference type="STRING" id="870908.SAMN04488044_2243"/>
<gene>
    <name evidence="2" type="ORF">SAMN04488044_2243</name>
</gene>
<accession>A0A1M5RNU2</accession>
<keyword evidence="1" id="KW-1133">Transmembrane helix</keyword>
<evidence type="ECO:0000313" key="2">
    <source>
        <dbReference type="EMBL" id="SHH27523.1"/>
    </source>
</evidence>
<proteinExistence type="predicted"/>
<keyword evidence="3" id="KW-1185">Reference proteome</keyword>
<keyword evidence="1" id="KW-0472">Membrane</keyword>
<sequence>MLTKIVLLFLVAMAVMAMFGKLTLPGKKQLDARRCPSCGRFKLGKGPCSCRGKKG</sequence>
<organism evidence="2 3">
    <name type="scientific">Cognatishimia maritima</name>
    <dbReference type="NCBI Taxonomy" id="870908"/>
    <lineage>
        <taxon>Bacteria</taxon>
        <taxon>Pseudomonadati</taxon>
        <taxon>Pseudomonadota</taxon>
        <taxon>Alphaproteobacteria</taxon>
        <taxon>Rhodobacterales</taxon>
        <taxon>Paracoccaceae</taxon>
        <taxon>Cognatishimia</taxon>
    </lineage>
</organism>